<feature type="compositionally biased region" description="Low complexity" evidence="1">
    <location>
        <begin position="67"/>
        <end position="77"/>
    </location>
</feature>
<dbReference type="EMBL" id="RAWG01000161">
    <property type="protein sequence ID" value="RKH39470.1"/>
    <property type="molecule type" value="Genomic_DNA"/>
</dbReference>
<comment type="caution">
    <text evidence="4">The sequence shown here is derived from an EMBL/GenBank/DDBJ whole genome shotgun (WGS) entry which is preliminary data.</text>
</comment>
<feature type="transmembrane region" description="Helical" evidence="2">
    <location>
        <begin position="373"/>
        <end position="393"/>
    </location>
</feature>
<feature type="transmembrane region" description="Helical" evidence="2">
    <location>
        <begin position="400"/>
        <end position="417"/>
    </location>
</feature>
<feature type="transmembrane region" description="Helical" evidence="2">
    <location>
        <begin position="307"/>
        <end position="329"/>
    </location>
</feature>
<evidence type="ECO:0000256" key="2">
    <source>
        <dbReference type="SAM" id="Phobius"/>
    </source>
</evidence>
<dbReference type="GO" id="GO:0000155">
    <property type="term" value="F:phosphorelay sensor kinase activity"/>
    <property type="evidence" value="ECO:0007669"/>
    <property type="project" value="InterPro"/>
</dbReference>
<feature type="transmembrane region" description="Helical" evidence="2">
    <location>
        <begin position="447"/>
        <end position="463"/>
    </location>
</feature>
<evidence type="ECO:0000256" key="1">
    <source>
        <dbReference type="SAM" id="MobiDB-lite"/>
    </source>
</evidence>
<proteinExistence type="predicted"/>
<evidence type="ECO:0000313" key="4">
    <source>
        <dbReference type="EMBL" id="RKH39470.1"/>
    </source>
</evidence>
<keyword evidence="4" id="KW-0418">Kinase</keyword>
<feature type="transmembrane region" description="Helical" evidence="2">
    <location>
        <begin position="469"/>
        <end position="490"/>
    </location>
</feature>
<evidence type="ECO:0000259" key="3">
    <source>
        <dbReference type="Pfam" id="PF06580"/>
    </source>
</evidence>
<feature type="transmembrane region" description="Helical" evidence="2">
    <location>
        <begin position="336"/>
        <end position="353"/>
    </location>
</feature>
<protein>
    <submittedName>
        <fullName evidence="4">Histidine kinase</fullName>
    </submittedName>
</protein>
<feature type="compositionally biased region" description="Basic residues" evidence="1">
    <location>
        <begin position="78"/>
        <end position="106"/>
    </location>
</feature>
<dbReference type="InterPro" id="IPR050640">
    <property type="entry name" value="Bact_2-comp_sensor_kinase"/>
</dbReference>
<dbReference type="AlphaFoldDB" id="A0A3A8N7P0"/>
<keyword evidence="5" id="KW-1185">Reference proteome</keyword>
<feature type="compositionally biased region" description="Polar residues" evidence="1">
    <location>
        <begin position="109"/>
        <end position="118"/>
    </location>
</feature>
<keyword evidence="2" id="KW-0812">Transmembrane</keyword>
<reference evidence="5" key="1">
    <citation type="submission" date="2018-09" db="EMBL/GenBank/DDBJ databases">
        <authorList>
            <person name="Livingstone P.G."/>
            <person name="Whitworth D.E."/>
        </authorList>
    </citation>
    <scope>NUCLEOTIDE SEQUENCE [LARGE SCALE GENOMIC DNA]</scope>
    <source>
        <strain evidence="5">CA040B</strain>
    </source>
</reference>
<sequence length="695" mass="74442">MPEPPGPPARYTMGGAERALPVAGKRTKRSVRRGPWGWPCRTGTLNVPSSASVVRPSRALNVCGSKRSAGASAATRGGARKTARSARAKRCLKAGPFRRRPLRMRPGRTSSGPESPNGSHRRPTAVLHPGARSSVMAVALPSCLPPLFAVLLTAIPAMEDGQVELHLEDLPVERALSADSTGWQTVHALRVAPASGPVWMRTRVRVPEREPGDPRPALTLGVLAAWEAWWDGVPLGRNGQPGATADSEVPGRVDVLLPLSPEGATPGTHILTLRLSSHHLGFQPVGILHEARVGDAAVLARARLQSLLPALCTLGALVLMGLHHLVLAASGPRRTTALLLGLACLAAAALVLLEGWRGVYAYVYPLQIVRLRLLLAAVLAVSLLLPAALASAFDTPGRRWLVSGLSGGLFAISWMPGFDARGLAALVLCLAVSLGLALGAVRQRKPGARGVLACVLFAGVLLVRDPGNFQGRGFFIAFGVLLLAVSVVHARQVRLQEERLSQALRATERLQLDLLSRSLQPHFLMNTLAALTETVETAPTRAVHFIETLGEVYRHLVGMSGARTVALSRELELCRAYLALMSFRQGARFELDVRGAPDLDATVPPALFHTLLENAFSHNRYVQPATFRIEGERTPGRRGYRLVAPRGAGEARAVMGEGTGTRYVTARLEEAFPGAWRLEAGPHEEGWTTRVEVPE</sequence>
<keyword evidence="2" id="KW-1133">Transmembrane helix</keyword>
<dbReference type="PANTHER" id="PTHR34220">
    <property type="entry name" value="SENSOR HISTIDINE KINASE YPDA"/>
    <property type="match status" value="1"/>
</dbReference>
<feature type="region of interest" description="Disordered" evidence="1">
    <location>
        <begin position="67"/>
        <end position="126"/>
    </location>
</feature>
<keyword evidence="4" id="KW-0808">Transferase</keyword>
<dbReference type="InterPro" id="IPR010559">
    <property type="entry name" value="Sig_transdc_His_kin_internal"/>
</dbReference>
<dbReference type="Pfam" id="PF06580">
    <property type="entry name" value="His_kinase"/>
    <property type="match status" value="1"/>
</dbReference>
<evidence type="ECO:0000313" key="5">
    <source>
        <dbReference type="Proteomes" id="UP000273405"/>
    </source>
</evidence>
<gene>
    <name evidence="4" type="ORF">D7X12_23430</name>
</gene>
<organism evidence="4 5">
    <name type="scientific">Corallococcus sicarius</name>
    <dbReference type="NCBI Taxonomy" id="2316726"/>
    <lineage>
        <taxon>Bacteria</taxon>
        <taxon>Pseudomonadati</taxon>
        <taxon>Myxococcota</taxon>
        <taxon>Myxococcia</taxon>
        <taxon>Myxococcales</taxon>
        <taxon>Cystobacterineae</taxon>
        <taxon>Myxococcaceae</taxon>
        <taxon>Corallococcus</taxon>
    </lineage>
</organism>
<feature type="region of interest" description="Disordered" evidence="1">
    <location>
        <begin position="1"/>
        <end position="45"/>
    </location>
</feature>
<accession>A0A3A8N7P0</accession>
<dbReference type="Proteomes" id="UP000273405">
    <property type="component" value="Unassembled WGS sequence"/>
</dbReference>
<keyword evidence="2" id="KW-0472">Membrane</keyword>
<name>A0A3A8N7P0_9BACT</name>
<feature type="domain" description="Signal transduction histidine kinase internal region" evidence="3">
    <location>
        <begin position="511"/>
        <end position="589"/>
    </location>
</feature>
<dbReference type="PANTHER" id="PTHR34220:SF7">
    <property type="entry name" value="SENSOR HISTIDINE KINASE YPDA"/>
    <property type="match status" value="1"/>
</dbReference>
<dbReference type="GO" id="GO:0016020">
    <property type="term" value="C:membrane"/>
    <property type="evidence" value="ECO:0007669"/>
    <property type="project" value="InterPro"/>
</dbReference>
<feature type="transmembrane region" description="Helical" evidence="2">
    <location>
        <begin position="423"/>
        <end position="440"/>
    </location>
</feature>